<name>A0ABT1NC83_9FIRM</name>
<evidence type="ECO:0000313" key="3">
    <source>
        <dbReference type="EMBL" id="MCQ1528845.1"/>
    </source>
</evidence>
<dbReference type="Pfam" id="PF04221">
    <property type="entry name" value="RelB"/>
    <property type="match status" value="1"/>
</dbReference>
<organism evidence="3 4">
    <name type="scientific">Lutispora saccharofermentans</name>
    <dbReference type="NCBI Taxonomy" id="3024236"/>
    <lineage>
        <taxon>Bacteria</taxon>
        <taxon>Bacillati</taxon>
        <taxon>Bacillota</taxon>
        <taxon>Clostridia</taxon>
        <taxon>Lutisporales</taxon>
        <taxon>Lutisporaceae</taxon>
        <taxon>Lutispora</taxon>
    </lineage>
</organism>
<evidence type="ECO:0000256" key="2">
    <source>
        <dbReference type="ARBA" id="ARBA00022649"/>
    </source>
</evidence>
<comment type="caution">
    <text evidence="3">The sequence shown here is derived from an EMBL/GenBank/DDBJ whole genome shotgun (WGS) entry which is preliminary data.</text>
</comment>
<evidence type="ECO:0000256" key="1">
    <source>
        <dbReference type="ARBA" id="ARBA00010562"/>
    </source>
</evidence>
<gene>
    <name evidence="3" type="ORF">LJD61_04705</name>
</gene>
<dbReference type="EMBL" id="JAJEKE010000002">
    <property type="protein sequence ID" value="MCQ1528845.1"/>
    <property type="molecule type" value="Genomic_DNA"/>
</dbReference>
<dbReference type="RefSeq" id="WP_255226360.1">
    <property type="nucleotide sequence ID" value="NZ_JAJEKE010000002.1"/>
</dbReference>
<reference evidence="3 4" key="1">
    <citation type="submission" date="2021-10" db="EMBL/GenBank/DDBJ databases">
        <title>Lutispora strain m25 sp. nov., a thermophilic, non-spore-forming bacterium isolated from a lab-scale methanogenic bioreactor digesting anaerobic sludge.</title>
        <authorList>
            <person name="El Houari A."/>
            <person name="Mcdonald J."/>
        </authorList>
    </citation>
    <scope>NUCLEOTIDE SEQUENCE [LARGE SCALE GENOMIC DNA]</scope>
    <source>
        <strain evidence="4">m25</strain>
    </source>
</reference>
<dbReference type="Proteomes" id="UP001651880">
    <property type="component" value="Unassembled WGS sequence"/>
</dbReference>
<evidence type="ECO:0000313" key="4">
    <source>
        <dbReference type="Proteomes" id="UP001651880"/>
    </source>
</evidence>
<accession>A0ABT1NC83</accession>
<dbReference type="InterPro" id="IPR013321">
    <property type="entry name" value="Arc_rbn_hlx_hlx"/>
</dbReference>
<keyword evidence="4" id="KW-1185">Reference proteome</keyword>
<dbReference type="InterPro" id="IPR007337">
    <property type="entry name" value="RelB/DinJ"/>
</dbReference>
<dbReference type="PANTHER" id="PTHR38781:SF1">
    <property type="entry name" value="ANTITOXIN DINJ-RELATED"/>
    <property type="match status" value="1"/>
</dbReference>
<dbReference type="NCBIfam" id="TIGR02384">
    <property type="entry name" value="RelB_DinJ"/>
    <property type="match status" value="1"/>
</dbReference>
<dbReference type="Gene3D" id="1.10.1220.10">
    <property type="entry name" value="Met repressor-like"/>
    <property type="match status" value="1"/>
</dbReference>
<sequence length="89" mass="9904">MAQTTLSVRMDEAVKKQFDAFCADVGMNASVAINLFAKAVIRERRIPFEIAASDDPFYSEKNQARLKKSLEQLNAGKGTVHELIEAEDD</sequence>
<keyword evidence="2" id="KW-1277">Toxin-antitoxin system</keyword>
<dbReference type="PANTHER" id="PTHR38781">
    <property type="entry name" value="ANTITOXIN DINJ-RELATED"/>
    <property type="match status" value="1"/>
</dbReference>
<comment type="similarity">
    <text evidence="1">Belongs to the RelB/DinJ antitoxin family.</text>
</comment>
<proteinExistence type="inferred from homology"/>
<protein>
    <submittedName>
        <fullName evidence="3">Type II toxin-antitoxin system RelB/DinJ family antitoxin</fullName>
    </submittedName>
</protein>